<dbReference type="PRINTS" id="PR00413">
    <property type="entry name" value="HADHALOGNASE"/>
</dbReference>
<dbReference type="NCBIfam" id="TIGR01509">
    <property type="entry name" value="HAD-SF-IA-v3"/>
    <property type="match status" value="1"/>
</dbReference>
<dbReference type="InterPro" id="IPR006439">
    <property type="entry name" value="HAD-SF_hydro_IA"/>
</dbReference>
<dbReference type="GO" id="GO:0016787">
    <property type="term" value="F:hydrolase activity"/>
    <property type="evidence" value="ECO:0007669"/>
    <property type="project" value="UniProtKB-KW"/>
</dbReference>
<evidence type="ECO:0000313" key="2">
    <source>
        <dbReference type="Proteomes" id="UP000448199"/>
    </source>
</evidence>
<dbReference type="SFLD" id="SFLDG01129">
    <property type="entry name" value="C1.5:_HAD__Beta-PGM__Phosphata"/>
    <property type="match status" value="1"/>
</dbReference>
<comment type="caution">
    <text evidence="1">The sequence shown here is derived from an EMBL/GenBank/DDBJ whole genome shotgun (WGS) entry which is preliminary data.</text>
</comment>
<dbReference type="Gene3D" id="1.10.150.240">
    <property type="entry name" value="Putative phosphatase, domain 2"/>
    <property type="match status" value="1"/>
</dbReference>
<dbReference type="PANTHER" id="PTHR43611">
    <property type="entry name" value="ALPHA-D-GLUCOSE 1-PHOSPHATE PHOSPHATASE"/>
    <property type="match status" value="1"/>
</dbReference>
<dbReference type="InterPro" id="IPR036412">
    <property type="entry name" value="HAD-like_sf"/>
</dbReference>
<organism evidence="1 2">
    <name type="scientific">Qipengyuania vulgaris</name>
    <dbReference type="NCBI Taxonomy" id="291985"/>
    <lineage>
        <taxon>Bacteria</taxon>
        <taxon>Pseudomonadati</taxon>
        <taxon>Pseudomonadota</taxon>
        <taxon>Alphaproteobacteria</taxon>
        <taxon>Sphingomonadales</taxon>
        <taxon>Erythrobacteraceae</taxon>
        <taxon>Qipengyuania</taxon>
    </lineage>
</organism>
<accession>A0A844XTL8</accession>
<dbReference type="InterPro" id="IPR023214">
    <property type="entry name" value="HAD_sf"/>
</dbReference>
<dbReference type="InterPro" id="IPR023198">
    <property type="entry name" value="PGP-like_dom2"/>
</dbReference>
<protein>
    <submittedName>
        <fullName evidence="1">HAD-IA family hydrolase</fullName>
    </submittedName>
</protein>
<proteinExistence type="predicted"/>
<dbReference type="PANTHER" id="PTHR43611:SF3">
    <property type="entry name" value="FLAVIN MONONUCLEOTIDE HYDROLASE 1, CHLOROPLATIC"/>
    <property type="match status" value="1"/>
</dbReference>
<keyword evidence="2" id="KW-1185">Reference proteome</keyword>
<dbReference type="EMBL" id="WTYC01000005">
    <property type="protein sequence ID" value="MXO48749.1"/>
    <property type="molecule type" value="Genomic_DNA"/>
</dbReference>
<name>A0A844XTL8_9SPHN</name>
<dbReference type="RefSeq" id="WP_160728295.1">
    <property type="nucleotide sequence ID" value="NZ_WTYC01000005.1"/>
</dbReference>
<dbReference type="Proteomes" id="UP000448199">
    <property type="component" value="Unassembled WGS sequence"/>
</dbReference>
<dbReference type="AlphaFoldDB" id="A0A844XTL8"/>
<reference evidence="1 2" key="1">
    <citation type="submission" date="2019-12" db="EMBL/GenBank/DDBJ databases">
        <title>Genomic-based taxomic classification of the family Erythrobacteraceae.</title>
        <authorList>
            <person name="Xu L."/>
        </authorList>
    </citation>
    <scope>NUCLEOTIDE SEQUENCE [LARGE SCALE GENOMIC DNA]</scope>
    <source>
        <strain evidence="1 2">DSM 17792</strain>
    </source>
</reference>
<evidence type="ECO:0000313" key="1">
    <source>
        <dbReference type="EMBL" id="MXO48749.1"/>
    </source>
</evidence>
<gene>
    <name evidence="1" type="ORF">GRI69_10830</name>
</gene>
<dbReference type="OrthoDB" id="9807742at2"/>
<keyword evidence="1" id="KW-0378">Hydrolase</keyword>
<dbReference type="SUPFAM" id="SSF56784">
    <property type="entry name" value="HAD-like"/>
    <property type="match status" value="1"/>
</dbReference>
<sequence length="204" mass="23160">MNGQPVDAVVFDVGRVLYRWDMRLLFEKMTSDAARLEKILSEVVTEEWHYLHDSGQPLTKLVLDRIARFPDFSAEIHAYATRFNETIPGPVEGSHELVERLDTRGVPLFAITNFADAFWAGFRPQHAIFDRFREIVVSGVERIAKPDPAIFALSADRFGYAPEAMLFIDDNPDNIAAARDCGWQVHHFTDAELLESDLKARGLI</sequence>
<dbReference type="Pfam" id="PF00702">
    <property type="entry name" value="Hydrolase"/>
    <property type="match status" value="1"/>
</dbReference>
<dbReference type="Gene3D" id="3.40.50.1000">
    <property type="entry name" value="HAD superfamily/HAD-like"/>
    <property type="match status" value="1"/>
</dbReference>
<dbReference type="SFLD" id="SFLDS00003">
    <property type="entry name" value="Haloacid_Dehalogenase"/>
    <property type="match status" value="1"/>
</dbReference>